<keyword evidence="2" id="KW-1185">Reference proteome</keyword>
<dbReference type="PIRSF" id="PIRSF011396">
    <property type="entry name" value="Trp_halogenase"/>
    <property type="match status" value="1"/>
</dbReference>
<dbReference type="InterPro" id="IPR033856">
    <property type="entry name" value="Trp_halogen"/>
</dbReference>
<dbReference type="Pfam" id="PF04820">
    <property type="entry name" value="Trp_halogenase"/>
    <property type="match status" value="1"/>
</dbReference>
<evidence type="ECO:0000313" key="2">
    <source>
        <dbReference type="Proteomes" id="UP001168380"/>
    </source>
</evidence>
<comment type="caution">
    <text evidence="1">The sequence shown here is derived from an EMBL/GenBank/DDBJ whole genome shotgun (WGS) entry which is preliminary data.</text>
</comment>
<proteinExistence type="predicted"/>
<evidence type="ECO:0000313" key="1">
    <source>
        <dbReference type="EMBL" id="MDO3382031.1"/>
    </source>
</evidence>
<dbReference type="Proteomes" id="UP001168380">
    <property type="component" value="Unassembled WGS sequence"/>
</dbReference>
<dbReference type="EMBL" id="JAULRT010000052">
    <property type="protein sequence ID" value="MDO3382031.1"/>
    <property type="molecule type" value="Genomic_DNA"/>
</dbReference>
<protein>
    <submittedName>
        <fullName evidence="1">Tryptophan 7-halogenase</fullName>
    </submittedName>
</protein>
<dbReference type="SUPFAM" id="SSF51905">
    <property type="entry name" value="FAD/NAD(P)-binding domain"/>
    <property type="match status" value="1"/>
</dbReference>
<name>A0ABT8TH66_9GAMM</name>
<accession>A0ABT8TH66</accession>
<dbReference type="RefSeq" id="WP_302712193.1">
    <property type="nucleotide sequence ID" value="NZ_JAULRT010000052.1"/>
</dbReference>
<dbReference type="InterPro" id="IPR006905">
    <property type="entry name" value="Flavin_halogenase"/>
</dbReference>
<gene>
    <name evidence="1" type="ORF">QWI16_07580</name>
</gene>
<organism evidence="1 2">
    <name type="scientific">Gilvimarinus algae</name>
    <dbReference type="NCBI Taxonomy" id="3058037"/>
    <lineage>
        <taxon>Bacteria</taxon>
        <taxon>Pseudomonadati</taxon>
        <taxon>Pseudomonadota</taxon>
        <taxon>Gammaproteobacteria</taxon>
        <taxon>Cellvibrionales</taxon>
        <taxon>Cellvibrionaceae</taxon>
        <taxon>Gilvimarinus</taxon>
    </lineage>
</organism>
<dbReference type="InterPro" id="IPR050816">
    <property type="entry name" value="Flavin-dep_Halogenase_NPB"/>
</dbReference>
<dbReference type="InterPro" id="IPR036188">
    <property type="entry name" value="FAD/NAD-bd_sf"/>
</dbReference>
<dbReference type="Gene3D" id="3.50.50.60">
    <property type="entry name" value="FAD/NAD(P)-binding domain"/>
    <property type="match status" value="1"/>
</dbReference>
<dbReference type="PANTHER" id="PTHR43747">
    <property type="entry name" value="FAD-BINDING PROTEIN"/>
    <property type="match status" value="1"/>
</dbReference>
<dbReference type="PROSITE" id="PS51257">
    <property type="entry name" value="PROKAR_LIPOPROTEIN"/>
    <property type="match status" value="1"/>
</dbReference>
<sequence length="494" mass="55952">MEQAVKKVVIAGGGTAGWMAACALVSQLGHCLDITLVESEEIPTVGVGEATIPTMQTFHLLLQLSEQEFMRATHATFKLGIEFENWGALGDKYFHSFGETGREFWAGQFQHFWLRSRKEGSEYQYADYSAEAQAAKAGKFAITKNPRLGFAYHLDAGLYAKYLRQVSESRGVTRIAGTIQQVVLHDNGFIKALRLADGAEVEGDLFIDCSGFRGLLIEQALHTGYEDWSHYFLCDRAVAVQTRSTGEPLPYTRSIAHEAGWQWRIPLQHRVGNGLVFASKYMSDDQAQDLLLRNVSGSTLNEPRVIGFKPGRRRKSWNKNCVALGLSSGFIEPLESTSIHLVSSALVRLMRMIPFTGFHQVDIDEFNRQSSAELDNLRDFIILHYKQTDRNDSEFWRYCRSMTVPQTLQTRMDIYRDSGRIFWSADELFTVNSWNQVMLGQGLTPLHYHPATDNIPAADFERVMQGYHQTVKQFVEKMPSHQAFIDSYCKSDLV</sequence>
<dbReference type="PANTHER" id="PTHR43747:SF4">
    <property type="entry name" value="FLAVIN-DEPENDENT TRYPTOPHAN HALOGENASE"/>
    <property type="match status" value="1"/>
</dbReference>
<reference evidence="1" key="1">
    <citation type="submission" date="2023-07" db="EMBL/GenBank/DDBJ databases">
        <title>Gilvimarinus algae sp. nov., isolated from the surface of Kelp.</title>
        <authorList>
            <person name="Sun Y.Y."/>
            <person name="Gong Y."/>
            <person name="Du Z.J."/>
        </authorList>
    </citation>
    <scope>NUCLEOTIDE SEQUENCE</scope>
    <source>
        <strain evidence="1">SDUM040014</strain>
    </source>
</reference>